<dbReference type="InterPro" id="IPR004447">
    <property type="entry name" value="Peptidase_S41A"/>
</dbReference>
<sequence length="538" mass="57177">MLRRLAPVVLVFSLVGGCAAGHTRDYAPLRERVVGEHVFAMGYARIAEIYLDPVDLRRLTLDGLSGLTKLDPGISLVVTGSTLEVRSDGRTVGAFDLPTRDDPAAWATLTARAAERLRATSPALASTDTDAVYQAIFDGIIADLDSYSRYTGGQRAVDERSQREGYGGIGVAMRQDGARHEVADVMVGGPAESAGLRAGDLILAIDGTPTARLSTEEVGERLRGPAGSVVTLAVGPTPKESRRVSVRRDRVIPSTVVARAEDGVGYIQVDRFNAATAPNLRAAVRRLRTELGQRARGFVLDLRGNPGGLLDQAVAVADIFIPGGRIISTRGRHPDSMQVFDARPDDEAGGLPLVVLIDGRSASAAEIVAAALQDSGRAALVGSSSFGKGSVQTVTRLPNDGELFLTWSRIYAPSGYTLHRQGVQPTVCTSLPALDVNAALRMVRLGGALPAATLLSWRIRAPEDEIALAQLRETCPWKEHAPDLDLQVAKALLGDPPLYREALLRAPTAVAERQDAATTGVGLATSARRERQGSEHHP</sequence>
<dbReference type="Gene3D" id="3.30.750.44">
    <property type="match status" value="1"/>
</dbReference>
<evidence type="ECO:0000256" key="6">
    <source>
        <dbReference type="SAM" id="MobiDB-lite"/>
    </source>
</evidence>
<dbReference type="Gene3D" id="3.90.226.10">
    <property type="entry name" value="2-enoyl-CoA Hydratase, Chain A, domain 1"/>
    <property type="match status" value="1"/>
</dbReference>
<proteinExistence type="inferred from homology"/>
<dbReference type="InterPro" id="IPR005151">
    <property type="entry name" value="Tail-specific_protease"/>
</dbReference>
<name>A0ABW2KVE4_9PROT</name>
<dbReference type="CDD" id="cd06782">
    <property type="entry name" value="cpPDZ_CPP-like"/>
    <property type="match status" value="1"/>
</dbReference>
<dbReference type="SUPFAM" id="SSF52096">
    <property type="entry name" value="ClpP/crotonase"/>
    <property type="match status" value="1"/>
</dbReference>
<dbReference type="Gene3D" id="2.30.42.10">
    <property type="match status" value="1"/>
</dbReference>
<dbReference type="InterPro" id="IPR041489">
    <property type="entry name" value="PDZ_6"/>
</dbReference>
<dbReference type="CDD" id="cd07560">
    <property type="entry name" value="Peptidase_S41_CPP"/>
    <property type="match status" value="1"/>
</dbReference>
<dbReference type="PANTHER" id="PTHR32060">
    <property type="entry name" value="TAIL-SPECIFIC PROTEASE"/>
    <property type="match status" value="1"/>
</dbReference>
<reference evidence="9" key="1">
    <citation type="journal article" date="2019" name="Int. J. Syst. Evol. Microbiol.">
        <title>The Global Catalogue of Microorganisms (GCM) 10K type strain sequencing project: providing services to taxonomists for standard genome sequencing and annotation.</title>
        <authorList>
            <consortium name="The Broad Institute Genomics Platform"/>
            <consortium name="The Broad Institute Genome Sequencing Center for Infectious Disease"/>
            <person name="Wu L."/>
            <person name="Ma J."/>
        </authorList>
    </citation>
    <scope>NUCLEOTIDE SEQUENCE [LARGE SCALE GENOMIC DNA]</scope>
    <source>
        <strain evidence="9">CGMCC 1.16275</strain>
    </source>
</reference>
<evidence type="ECO:0000259" key="7">
    <source>
        <dbReference type="PROSITE" id="PS50106"/>
    </source>
</evidence>
<evidence type="ECO:0000256" key="1">
    <source>
        <dbReference type="ARBA" id="ARBA00009179"/>
    </source>
</evidence>
<evidence type="ECO:0000256" key="4">
    <source>
        <dbReference type="ARBA" id="ARBA00022825"/>
    </source>
</evidence>
<dbReference type="SUPFAM" id="SSF50156">
    <property type="entry name" value="PDZ domain-like"/>
    <property type="match status" value="1"/>
</dbReference>
<comment type="caution">
    <text evidence="8">The sequence shown here is derived from an EMBL/GenBank/DDBJ whole genome shotgun (WGS) entry which is preliminary data.</text>
</comment>
<feature type="domain" description="PDZ" evidence="7">
    <location>
        <begin position="156"/>
        <end position="229"/>
    </location>
</feature>
<organism evidence="8 9">
    <name type="scientific">Rhodocista pekingensis</name>
    <dbReference type="NCBI Taxonomy" id="201185"/>
    <lineage>
        <taxon>Bacteria</taxon>
        <taxon>Pseudomonadati</taxon>
        <taxon>Pseudomonadota</taxon>
        <taxon>Alphaproteobacteria</taxon>
        <taxon>Rhodospirillales</taxon>
        <taxon>Azospirillaceae</taxon>
        <taxon>Rhodocista</taxon>
    </lineage>
</organism>
<keyword evidence="4 5" id="KW-0720">Serine protease</keyword>
<dbReference type="InterPro" id="IPR001478">
    <property type="entry name" value="PDZ"/>
</dbReference>
<dbReference type="SMART" id="SM00228">
    <property type="entry name" value="PDZ"/>
    <property type="match status" value="1"/>
</dbReference>
<gene>
    <name evidence="8" type="ORF">ACFQPS_07170</name>
</gene>
<dbReference type="EMBL" id="JBHTCM010000008">
    <property type="protein sequence ID" value="MFC7332940.1"/>
    <property type="molecule type" value="Genomic_DNA"/>
</dbReference>
<dbReference type="RefSeq" id="WP_377357709.1">
    <property type="nucleotide sequence ID" value="NZ_JBHTCM010000008.1"/>
</dbReference>
<dbReference type="InterPro" id="IPR036034">
    <property type="entry name" value="PDZ_sf"/>
</dbReference>
<dbReference type="Pfam" id="PF17820">
    <property type="entry name" value="PDZ_6"/>
    <property type="match status" value="1"/>
</dbReference>
<dbReference type="Pfam" id="PF03572">
    <property type="entry name" value="Peptidase_S41"/>
    <property type="match status" value="1"/>
</dbReference>
<protein>
    <submittedName>
        <fullName evidence="8">S41 family peptidase</fullName>
    </submittedName>
</protein>
<keyword evidence="9" id="KW-1185">Reference proteome</keyword>
<comment type="similarity">
    <text evidence="1 5">Belongs to the peptidase S41A family.</text>
</comment>
<keyword evidence="3 5" id="KW-0378">Hydrolase</keyword>
<dbReference type="Proteomes" id="UP001596456">
    <property type="component" value="Unassembled WGS sequence"/>
</dbReference>
<dbReference type="PROSITE" id="PS50106">
    <property type="entry name" value="PDZ"/>
    <property type="match status" value="1"/>
</dbReference>
<evidence type="ECO:0000313" key="8">
    <source>
        <dbReference type="EMBL" id="MFC7332940.1"/>
    </source>
</evidence>
<evidence type="ECO:0000256" key="2">
    <source>
        <dbReference type="ARBA" id="ARBA00022670"/>
    </source>
</evidence>
<feature type="compositionally biased region" description="Basic and acidic residues" evidence="6">
    <location>
        <begin position="527"/>
        <end position="538"/>
    </location>
</feature>
<evidence type="ECO:0000256" key="3">
    <source>
        <dbReference type="ARBA" id="ARBA00022801"/>
    </source>
</evidence>
<evidence type="ECO:0000313" key="9">
    <source>
        <dbReference type="Proteomes" id="UP001596456"/>
    </source>
</evidence>
<dbReference type="NCBIfam" id="TIGR00225">
    <property type="entry name" value="prc"/>
    <property type="match status" value="1"/>
</dbReference>
<feature type="region of interest" description="Disordered" evidence="6">
    <location>
        <begin position="510"/>
        <end position="538"/>
    </location>
</feature>
<dbReference type="PROSITE" id="PS51257">
    <property type="entry name" value="PROKAR_LIPOPROTEIN"/>
    <property type="match status" value="1"/>
</dbReference>
<dbReference type="InterPro" id="IPR029045">
    <property type="entry name" value="ClpP/crotonase-like_dom_sf"/>
</dbReference>
<accession>A0ABW2KVE4</accession>
<dbReference type="PANTHER" id="PTHR32060:SF30">
    <property type="entry name" value="CARBOXY-TERMINAL PROCESSING PROTEASE CTPA"/>
    <property type="match status" value="1"/>
</dbReference>
<keyword evidence="2 5" id="KW-0645">Protease</keyword>
<dbReference type="SMART" id="SM00245">
    <property type="entry name" value="TSPc"/>
    <property type="match status" value="1"/>
</dbReference>
<evidence type="ECO:0000256" key="5">
    <source>
        <dbReference type="RuleBase" id="RU004404"/>
    </source>
</evidence>